<dbReference type="Proteomes" id="UP000735302">
    <property type="component" value="Unassembled WGS sequence"/>
</dbReference>
<keyword evidence="2" id="KW-1185">Reference proteome</keyword>
<accession>A0AAV3YPC7</accession>
<comment type="caution">
    <text evidence="1">The sequence shown here is derived from an EMBL/GenBank/DDBJ whole genome shotgun (WGS) entry which is preliminary data.</text>
</comment>
<organism evidence="1 2">
    <name type="scientific">Plakobranchus ocellatus</name>
    <dbReference type="NCBI Taxonomy" id="259542"/>
    <lineage>
        <taxon>Eukaryota</taxon>
        <taxon>Metazoa</taxon>
        <taxon>Spiralia</taxon>
        <taxon>Lophotrochozoa</taxon>
        <taxon>Mollusca</taxon>
        <taxon>Gastropoda</taxon>
        <taxon>Heterobranchia</taxon>
        <taxon>Euthyneura</taxon>
        <taxon>Panpulmonata</taxon>
        <taxon>Sacoglossa</taxon>
        <taxon>Placobranchoidea</taxon>
        <taxon>Plakobranchidae</taxon>
        <taxon>Plakobranchus</taxon>
    </lineage>
</organism>
<evidence type="ECO:0000313" key="1">
    <source>
        <dbReference type="EMBL" id="GFN84994.1"/>
    </source>
</evidence>
<dbReference type="AlphaFoldDB" id="A0AAV3YPC7"/>
<sequence>MLDVYSVLQHRPMSLIKGISVHTMSLSHITGYAVCKRRVAADFRADSLSTVPPTRPVSNSIHSLNRYVHVMMPVTSDIVTLVRMSAGSQWNSGRGR</sequence>
<gene>
    <name evidence="1" type="ORF">PoB_001150000</name>
</gene>
<name>A0AAV3YPC7_9GAST</name>
<evidence type="ECO:0000313" key="2">
    <source>
        <dbReference type="Proteomes" id="UP000735302"/>
    </source>
</evidence>
<proteinExistence type="predicted"/>
<protein>
    <submittedName>
        <fullName evidence="1">Uncharacterized protein</fullName>
    </submittedName>
</protein>
<dbReference type="EMBL" id="BLXT01001350">
    <property type="protein sequence ID" value="GFN84994.1"/>
    <property type="molecule type" value="Genomic_DNA"/>
</dbReference>
<reference evidence="1 2" key="1">
    <citation type="journal article" date="2021" name="Elife">
        <title>Chloroplast acquisition without the gene transfer in kleptoplastic sea slugs, Plakobranchus ocellatus.</title>
        <authorList>
            <person name="Maeda T."/>
            <person name="Takahashi S."/>
            <person name="Yoshida T."/>
            <person name="Shimamura S."/>
            <person name="Takaki Y."/>
            <person name="Nagai Y."/>
            <person name="Toyoda A."/>
            <person name="Suzuki Y."/>
            <person name="Arimoto A."/>
            <person name="Ishii H."/>
            <person name="Satoh N."/>
            <person name="Nishiyama T."/>
            <person name="Hasebe M."/>
            <person name="Maruyama T."/>
            <person name="Minagawa J."/>
            <person name="Obokata J."/>
            <person name="Shigenobu S."/>
        </authorList>
    </citation>
    <scope>NUCLEOTIDE SEQUENCE [LARGE SCALE GENOMIC DNA]</scope>
</reference>